<evidence type="ECO:0000256" key="2">
    <source>
        <dbReference type="ARBA" id="ARBA00022448"/>
    </source>
</evidence>
<dbReference type="PROSITE" id="PS51201">
    <property type="entry name" value="RCK_N"/>
    <property type="match status" value="2"/>
</dbReference>
<dbReference type="Pfam" id="PF02080">
    <property type="entry name" value="TrkA_C"/>
    <property type="match status" value="2"/>
</dbReference>
<name>A0ABT7QLA4_9GAMM</name>
<feature type="domain" description="RCK N-terminal" evidence="7">
    <location>
        <begin position="229"/>
        <end position="344"/>
    </location>
</feature>
<dbReference type="Gene3D" id="3.40.50.720">
    <property type="entry name" value="NAD(P)-binding Rossmann-like Domain"/>
    <property type="match status" value="2"/>
</dbReference>
<keyword evidence="4" id="KW-0630">Potassium</keyword>
<dbReference type="InterPro" id="IPR006037">
    <property type="entry name" value="RCK_C"/>
</dbReference>
<dbReference type="InterPro" id="IPR036721">
    <property type="entry name" value="RCK_C_sf"/>
</dbReference>
<reference evidence="9" key="2">
    <citation type="journal article" date="2023" name="Microbiome">
        <title>Synthase-selected sorting approach identifies a beta-lactone synthase in a nudibranch symbiotic bacterium.</title>
        <authorList>
            <person name="Dzunkova M."/>
            <person name="La Clair J.J."/>
            <person name="Tyml T."/>
            <person name="Doud D."/>
            <person name="Schulz F."/>
            <person name="Piquer-Esteban S."/>
            <person name="Porcel Sanchis D."/>
            <person name="Osborn A."/>
            <person name="Robinson D."/>
            <person name="Louie K.B."/>
            <person name="Bowen B.P."/>
            <person name="Bowers R.M."/>
            <person name="Lee J."/>
            <person name="Arnau V."/>
            <person name="Diaz-Villanueva W."/>
            <person name="Stepanauskas R."/>
            <person name="Gosliner T."/>
            <person name="Date S.V."/>
            <person name="Northen T.R."/>
            <person name="Cheng J.F."/>
            <person name="Burkart M.D."/>
            <person name="Woyke T."/>
        </authorList>
    </citation>
    <scope>NUCLEOTIDE SEQUENCE</scope>
    <source>
        <strain evidence="9">Df01</strain>
    </source>
</reference>
<evidence type="ECO:0000256" key="5">
    <source>
        <dbReference type="ARBA" id="ARBA00023027"/>
    </source>
</evidence>
<protein>
    <recommendedName>
        <fullName evidence="1">Trk system potassium uptake protein TrkA</fullName>
    </recommendedName>
</protein>
<evidence type="ECO:0000259" key="7">
    <source>
        <dbReference type="PROSITE" id="PS51201"/>
    </source>
</evidence>
<dbReference type="PANTHER" id="PTHR43833:SF5">
    <property type="entry name" value="TRK SYSTEM POTASSIUM UPTAKE PROTEIN TRKA"/>
    <property type="match status" value="1"/>
</dbReference>
<accession>A0ABT7QLA4</accession>
<dbReference type="SUPFAM" id="SSF116726">
    <property type="entry name" value="TrkA C-terminal domain-like"/>
    <property type="match status" value="2"/>
</dbReference>
<dbReference type="InterPro" id="IPR036291">
    <property type="entry name" value="NAD(P)-bd_dom_sf"/>
</dbReference>
<dbReference type="InterPro" id="IPR006036">
    <property type="entry name" value="K_uptake_TrkA"/>
</dbReference>
<organism evidence="9 10">
    <name type="scientific">Candidatus Doriopsillibacter californiensis</name>
    <dbReference type="NCBI Taxonomy" id="2970740"/>
    <lineage>
        <taxon>Bacteria</taxon>
        <taxon>Pseudomonadati</taxon>
        <taxon>Pseudomonadota</taxon>
        <taxon>Gammaproteobacteria</taxon>
        <taxon>Candidatus Tethybacterales</taxon>
        <taxon>Candidatus Persebacteraceae</taxon>
        <taxon>Candidatus Doriopsillibacter</taxon>
    </lineage>
</organism>
<dbReference type="NCBIfam" id="NF007031">
    <property type="entry name" value="PRK09496.1-2"/>
    <property type="match status" value="1"/>
</dbReference>
<keyword evidence="3" id="KW-0633">Potassium transport</keyword>
<evidence type="ECO:0000313" key="9">
    <source>
        <dbReference type="EMBL" id="MDM5147391.1"/>
    </source>
</evidence>
<dbReference type="PANTHER" id="PTHR43833">
    <property type="entry name" value="POTASSIUM CHANNEL PROTEIN 2-RELATED-RELATED"/>
    <property type="match status" value="1"/>
</dbReference>
<dbReference type="Proteomes" id="UP001168167">
    <property type="component" value="Unassembled WGS sequence"/>
</dbReference>
<keyword evidence="5" id="KW-0520">NAD</keyword>
<keyword evidence="2" id="KW-0813">Transport</keyword>
<gene>
    <name evidence="9" type="primary">trkA</name>
    <name evidence="9" type="ORF">NQX30_03260</name>
</gene>
<dbReference type="SUPFAM" id="SSF51735">
    <property type="entry name" value="NAD(P)-binding Rossmann-fold domains"/>
    <property type="match status" value="2"/>
</dbReference>
<evidence type="ECO:0000256" key="1">
    <source>
        <dbReference type="ARBA" id="ARBA00017378"/>
    </source>
</evidence>
<evidence type="ECO:0000256" key="3">
    <source>
        <dbReference type="ARBA" id="ARBA00022538"/>
    </source>
</evidence>
<dbReference type="Gene3D" id="3.30.70.1450">
    <property type="entry name" value="Regulator of K+ conductance, C-terminal domain"/>
    <property type="match status" value="2"/>
</dbReference>
<keyword evidence="10" id="KW-1185">Reference proteome</keyword>
<dbReference type="NCBIfam" id="NF007032">
    <property type="entry name" value="PRK09496.1-4"/>
    <property type="match status" value="1"/>
</dbReference>
<dbReference type="EMBL" id="JANQAO010000002">
    <property type="protein sequence ID" value="MDM5147391.1"/>
    <property type="molecule type" value="Genomic_DNA"/>
</dbReference>
<evidence type="ECO:0000256" key="4">
    <source>
        <dbReference type="ARBA" id="ARBA00022958"/>
    </source>
</evidence>
<dbReference type="InterPro" id="IPR003148">
    <property type="entry name" value="RCK_N"/>
</dbReference>
<proteinExistence type="predicted"/>
<reference evidence="9" key="1">
    <citation type="submission" date="2022-08" db="EMBL/GenBank/DDBJ databases">
        <authorList>
            <person name="Dzunkova M."/>
            <person name="La Clair J."/>
            <person name="Tyml T."/>
            <person name="Doud D."/>
            <person name="Schulz F."/>
            <person name="Piquer S."/>
            <person name="Porcel Sanchis D."/>
            <person name="Osborn A."/>
            <person name="Robinson D."/>
            <person name="Louie K.B."/>
            <person name="Bowen B.P."/>
            <person name="Bowers R."/>
            <person name="Lee J."/>
            <person name="Arnau Llombart V."/>
            <person name="Diaz Villanueva W."/>
            <person name="Gosliner T."/>
            <person name="Northen T."/>
            <person name="Cheng J.-F."/>
            <person name="Burkart M.D."/>
            <person name="Woyke T."/>
        </authorList>
    </citation>
    <scope>NUCLEOTIDE SEQUENCE</scope>
    <source>
        <strain evidence="9">Df01</strain>
    </source>
</reference>
<feature type="domain" description="RCK N-terminal" evidence="7">
    <location>
        <begin position="1"/>
        <end position="121"/>
    </location>
</feature>
<feature type="domain" description="RCK C-terminal" evidence="8">
    <location>
        <begin position="141"/>
        <end position="225"/>
    </location>
</feature>
<dbReference type="NCBIfam" id="NF007030">
    <property type="entry name" value="PRK09496.1-1"/>
    <property type="match status" value="1"/>
</dbReference>
<dbReference type="NCBIfam" id="NF007039">
    <property type="entry name" value="PRK09496.3-2"/>
    <property type="match status" value="1"/>
</dbReference>
<sequence>MNILILGCGRVGRETARALVRNNCNVTVVDRNQERLLDLQASHDLRTVNGNAADPAVLRRADGENADIVIAVTSIDEVNLVACRLCSLLFNTPKKIARVRSSALNNDDIASKDGFDISRIFCPEQIVADTICNTIKHPGCLSVHKFSDGQAVLAVIRVSSDGDMAGETISSIRAQMPEADFRAVSVYRDNGMLIPNGSTRLFVGDEVSVMVAEDDLDSLLPMLAGDGGNSRVIIAGGGDIGARVASEVEKSSNVKVIELSQERCQHLSEQLSNSLVLNGSASDESLLRQENIEDTDIYCALTNDDEENILSSMLAKRLGANKAMALVNRPAYVDILVRLLDTVVSPSELSIGAIIAHIRLGDVGVVHSLHHGAAEALELVIHGDKTTSPVVGREISDIDWPEKVIAGAIIRGERIIVAHDHTVLQSEDRIIVFAAGDKAVRQVQKLLQVRVSFF</sequence>
<dbReference type="PROSITE" id="PS51202">
    <property type="entry name" value="RCK_C"/>
    <property type="match status" value="2"/>
</dbReference>
<dbReference type="InterPro" id="IPR050721">
    <property type="entry name" value="Trk_Ktr_HKT_K-transport"/>
</dbReference>
<comment type="caution">
    <text evidence="9">The sequence shown here is derived from an EMBL/GenBank/DDBJ whole genome shotgun (WGS) entry which is preliminary data.</text>
</comment>
<dbReference type="PRINTS" id="PR00335">
    <property type="entry name" value="KUPTAKETRKA"/>
</dbReference>
<evidence type="ECO:0000256" key="6">
    <source>
        <dbReference type="ARBA" id="ARBA00023065"/>
    </source>
</evidence>
<keyword evidence="6" id="KW-0406">Ion transport</keyword>
<evidence type="ECO:0000313" key="10">
    <source>
        <dbReference type="Proteomes" id="UP001168167"/>
    </source>
</evidence>
<dbReference type="Pfam" id="PF02254">
    <property type="entry name" value="TrkA_N"/>
    <property type="match status" value="2"/>
</dbReference>
<feature type="domain" description="RCK C-terminal" evidence="8">
    <location>
        <begin position="364"/>
        <end position="449"/>
    </location>
</feature>
<evidence type="ECO:0000259" key="8">
    <source>
        <dbReference type="PROSITE" id="PS51202"/>
    </source>
</evidence>